<dbReference type="InterPro" id="IPR036317">
    <property type="entry name" value="Cullin_homology_sf"/>
</dbReference>
<proteinExistence type="inferred from homology"/>
<dbReference type="InterPro" id="IPR003034">
    <property type="entry name" value="SAP_dom"/>
</dbReference>
<dbReference type="InterPro" id="IPR016158">
    <property type="entry name" value="Cullin_homology"/>
</dbReference>
<sequence>MQAQCWWHHRELQRAWSFPSRNVGKSPTRVNHPKRICSGALAPLFWWMRQMRSRKHLSLSAKLEQDAPRYTQEELSSMTVKDLKALCKQRCLKVSGKKEDLVHRLVQVSAGLQHYSTASDRPGETATEDTSQNEVGYTQAQQELNVFSVSDLRDLCDERGLTSTGTKADLVRRLTVQQAQETDREESRNAQMQPLQSGRLQLKSPEDKFLQAMKSDSLDIHTLEEIFQAEMPKPGEIVTGIVTSLVEWGAFVELERTGWSGLIHISELSDVFVDNIEDYIQPGQRVEALVIERPGDRLDRLSLSIRRLKEIKKYDPDTLAAVGPLAPTARPGVVREEEFSQLQDRVAALEAIIVEMGHGQALRDARYESSKSNRKPAVAPLAEMLQGTDTETETPKSQGVHREKAQIDSILESILAGSQDLDGEDLPSETFANSTVSEKDRLKWDVFLMVPMVAEQRSLAGCLTEIFRGELHLIPFDNVVSSLRQERSAVAVAIRPLLLRLREAEAAELPDAWRAFDAATMMLADLTALEDWGGEVLSETLRAAAVQILSARHDVLEAVVDTHLSRLARFRSDPHACCMEQHLMTWRLLERSWHSNFAGLVKGFQQDSVQAHARSCHETLQGLANGAPVEVWVSRFARCVDIELAIDSCLPSYASLATSCATTWLNHSLPLLPWILAFLISPTKQLDLIVLQRLRNALEVCKDSQALAHMRDALVNACALLCGAAWLQMEPVSWLTSLLHAIHEACQVVLPEISPGSLAAAMAVSFAPALGESKEHPPPSPPPWKVLGIDSPVGALDISDLRPALPLPGTSQNDKAHLAESIGRALHGEVKGCTAAGGIWPGKIGPLLLLFRLLPDAGGAPLLWQARLMSLRALWGFRVQDSEEIHLEYRLLDFFRNECGHGHSLLRHVAEILRESSSNDSGEVFKATTLNMAAASSLNFNSISMLSLSESPPELFSASLPIVEARSRWAESYLSRYPNRKLRWRVWGAAKVLWSHARGQTLLTTTELQAHILLALGQGEGFSHKDFEEAALTWSQADSHDQDLKLKAWRLALAQLSAPEGPVELDGSERLRVRPSCGRSELDLTEVPAFCTENHRQEPSSPSRDARAPIIDAALVRSCHVLSADEVLAKLAAYPESLALPEKLPSTAFSTARMAAQDAAESFGRLSSLCDRGILRMERLDGETTGERTKRVQNGWGPGSSLCGTGVLHVCL</sequence>
<feature type="domain" description="SAP" evidence="5">
    <location>
        <begin position="144"/>
        <end position="178"/>
    </location>
</feature>
<dbReference type="Pfam" id="PF02037">
    <property type="entry name" value="SAP"/>
    <property type="match status" value="2"/>
</dbReference>
<keyword evidence="6" id="KW-0396">Initiation factor</keyword>
<dbReference type="EMBL" id="LSRX01001427">
    <property type="protein sequence ID" value="OLP80007.1"/>
    <property type="molecule type" value="Genomic_DNA"/>
</dbReference>
<dbReference type="Gene3D" id="2.40.50.140">
    <property type="entry name" value="Nucleic acid-binding proteins"/>
    <property type="match status" value="1"/>
</dbReference>
<organism evidence="6 7">
    <name type="scientific">Symbiodinium microadriaticum</name>
    <name type="common">Dinoflagellate</name>
    <name type="synonym">Zooxanthella microadriatica</name>
    <dbReference type="NCBI Taxonomy" id="2951"/>
    <lineage>
        <taxon>Eukaryota</taxon>
        <taxon>Sar</taxon>
        <taxon>Alveolata</taxon>
        <taxon>Dinophyceae</taxon>
        <taxon>Suessiales</taxon>
        <taxon>Symbiodiniaceae</taxon>
        <taxon>Symbiodinium</taxon>
    </lineage>
</organism>
<dbReference type="InterPro" id="IPR036361">
    <property type="entry name" value="SAP_dom_sf"/>
</dbReference>
<keyword evidence="7" id="KW-1185">Reference proteome</keyword>
<dbReference type="GO" id="GO:0003723">
    <property type="term" value="F:RNA binding"/>
    <property type="evidence" value="ECO:0007669"/>
    <property type="project" value="TreeGrafter"/>
</dbReference>
<name>A0A1Q9CB15_SYMMI</name>
<feature type="domain" description="S1 motif" evidence="4">
    <location>
        <begin position="235"/>
        <end position="306"/>
    </location>
</feature>
<feature type="domain" description="SAP" evidence="5">
    <location>
        <begin position="75"/>
        <end position="109"/>
    </location>
</feature>
<dbReference type="PROSITE" id="PS50069">
    <property type="entry name" value="CULLIN_2"/>
    <property type="match status" value="1"/>
</dbReference>
<protein>
    <submittedName>
        <fullName evidence="6">Translation initiation factor 2 subunit alpha</fullName>
    </submittedName>
</protein>
<keyword evidence="6" id="KW-0648">Protein biosynthesis</keyword>
<evidence type="ECO:0000259" key="3">
    <source>
        <dbReference type="PROSITE" id="PS50069"/>
    </source>
</evidence>
<evidence type="ECO:0000313" key="7">
    <source>
        <dbReference type="Proteomes" id="UP000186817"/>
    </source>
</evidence>
<dbReference type="SUPFAM" id="SSF50249">
    <property type="entry name" value="Nucleic acid-binding proteins"/>
    <property type="match status" value="1"/>
</dbReference>
<comment type="caution">
    <text evidence="6">The sequence shown here is derived from an EMBL/GenBank/DDBJ whole genome shotgun (WGS) entry which is preliminary data.</text>
</comment>
<dbReference type="Pfam" id="PF00575">
    <property type="entry name" value="S1"/>
    <property type="match status" value="1"/>
</dbReference>
<dbReference type="SUPFAM" id="SSF68906">
    <property type="entry name" value="SAP domain"/>
    <property type="match status" value="2"/>
</dbReference>
<dbReference type="SUPFAM" id="SSF75632">
    <property type="entry name" value="Cullin homology domain"/>
    <property type="match status" value="1"/>
</dbReference>
<dbReference type="InterPro" id="IPR012340">
    <property type="entry name" value="NA-bd_OB-fold"/>
</dbReference>
<dbReference type="OrthoDB" id="412781at2759"/>
<evidence type="ECO:0000313" key="6">
    <source>
        <dbReference type="EMBL" id="OLP80007.1"/>
    </source>
</evidence>
<comment type="similarity">
    <text evidence="1">Belongs to the cullin family.</text>
</comment>
<dbReference type="AlphaFoldDB" id="A0A1Q9CB15"/>
<reference evidence="6 7" key="1">
    <citation type="submission" date="2016-02" db="EMBL/GenBank/DDBJ databases">
        <title>Genome analysis of coral dinoflagellate symbionts highlights evolutionary adaptations to a symbiotic lifestyle.</title>
        <authorList>
            <person name="Aranda M."/>
            <person name="Li Y."/>
            <person name="Liew Y.J."/>
            <person name="Baumgarten S."/>
            <person name="Simakov O."/>
            <person name="Wilson M."/>
            <person name="Piel J."/>
            <person name="Ashoor H."/>
            <person name="Bougouffa S."/>
            <person name="Bajic V.B."/>
            <person name="Ryu T."/>
            <person name="Ravasi T."/>
            <person name="Bayer T."/>
            <person name="Micklem G."/>
            <person name="Kim H."/>
            <person name="Bhak J."/>
            <person name="Lajeunesse T.C."/>
            <person name="Voolstra C.R."/>
        </authorList>
    </citation>
    <scope>NUCLEOTIDE SEQUENCE [LARGE SCALE GENOMIC DNA]</scope>
    <source>
        <strain evidence="6 7">CCMP2467</strain>
    </source>
</reference>
<evidence type="ECO:0000259" key="4">
    <source>
        <dbReference type="PROSITE" id="PS50126"/>
    </source>
</evidence>
<dbReference type="SMART" id="SM00513">
    <property type="entry name" value="SAP"/>
    <property type="match status" value="2"/>
</dbReference>
<dbReference type="InterPro" id="IPR003029">
    <property type="entry name" value="S1_domain"/>
</dbReference>
<gene>
    <name evidence="6" type="primary">eif2a</name>
    <name evidence="6" type="ORF">AK812_SmicGene39639</name>
</gene>
<evidence type="ECO:0000259" key="5">
    <source>
        <dbReference type="PROSITE" id="PS50800"/>
    </source>
</evidence>
<dbReference type="GO" id="GO:0043489">
    <property type="term" value="P:RNA stabilization"/>
    <property type="evidence" value="ECO:0007669"/>
    <property type="project" value="TreeGrafter"/>
</dbReference>
<feature type="region of interest" description="Disordered" evidence="2">
    <location>
        <begin position="177"/>
        <end position="197"/>
    </location>
</feature>
<dbReference type="PANTHER" id="PTHR15838">
    <property type="entry name" value="NUCLEOLAR PROTEIN OF 40 KDA"/>
    <property type="match status" value="1"/>
</dbReference>
<dbReference type="GO" id="GO:0003743">
    <property type="term" value="F:translation initiation factor activity"/>
    <property type="evidence" value="ECO:0007669"/>
    <property type="project" value="UniProtKB-KW"/>
</dbReference>
<dbReference type="PROSITE" id="PS50800">
    <property type="entry name" value="SAP"/>
    <property type="match status" value="2"/>
</dbReference>
<feature type="domain" description="Cullin family profile" evidence="3">
    <location>
        <begin position="847"/>
        <end position="1030"/>
    </location>
</feature>
<accession>A0A1Q9CB15</accession>
<dbReference type="Gene3D" id="1.10.720.30">
    <property type="entry name" value="SAP domain"/>
    <property type="match status" value="2"/>
</dbReference>
<dbReference type="Proteomes" id="UP000186817">
    <property type="component" value="Unassembled WGS sequence"/>
</dbReference>
<evidence type="ECO:0000256" key="1">
    <source>
        <dbReference type="PROSITE-ProRule" id="PRU00330"/>
    </source>
</evidence>
<evidence type="ECO:0000256" key="2">
    <source>
        <dbReference type="SAM" id="MobiDB-lite"/>
    </source>
</evidence>
<dbReference type="SMART" id="SM00316">
    <property type="entry name" value="S1"/>
    <property type="match status" value="1"/>
</dbReference>
<dbReference type="PANTHER" id="PTHR15838:SF1">
    <property type="entry name" value="ZINC FINGER CCHC DOMAIN-CONTAINING PROTEIN 17"/>
    <property type="match status" value="1"/>
</dbReference>
<dbReference type="PROSITE" id="PS50126">
    <property type="entry name" value="S1"/>
    <property type="match status" value="1"/>
</dbReference>